<evidence type="ECO:0000313" key="2">
    <source>
        <dbReference type="EMBL" id="BBZ77526.1"/>
    </source>
</evidence>
<keyword evidence="3" id="KW-1185">Reference proteome</keyword>
<dbReference type="Pfam" id="PF18702">
    <property type="entry name" value="DUF5642"/>
    <property type="match status" value="1"/>
</dbReference>
<evidence type="ECO:0000313" key="3">
    <source>
        <dbReference type="Proteomes" id="UP000467249"/>
    </source>
</evidence>
<dbReference type="InterPro" id="IPR041313">
    <property type="entry name" value="DUF5642"/>
</dbReference>
<name>A0A6N4W6D5_9MYCO</name>
<gene>
    <name evidence="2" type="ORF">MANY_28630</name>
</gene>
<proteinExistence type="predicted"/>
<organism evidence="2 3">
    <name type="scientific">Mycolicibacterium anyangense</name>
    <dbReference type="NCBI Taxonomy" id="1431246"/>
    <lineage>
        <taxon>Bacteria</taxon>
        <taxon>Bacillati</taxon>
        <taxon>Actinomycetota</taxon>
        <taxon>Actinomycetes</taxon>
        <taxon>Mycobacteriales</taxon>
        <taxon>Mycobacteriaceae</taxon>
        <taxon>Mycolicibacterium</taxon>
    </lineage>
</organism>
<dbReference type="Proteomes" id="UP000467249">
    <property type="component" value="Chromosome"/>
</dbReference>
<feature type="domain" description="DUF5642" evidence="1">
    <location>
        <begin position="1"/>
        <end position="168"/>
    </location>
</feature>
<dbReference type="KEGG" id="many:MANY_28630"/>
<evidence type="ECO:0000259" key="1">
    <source>
        <dbReference type="Pfam" id="PF18702"/>
    </source>
</evidence>
<dbReference type="EMBL" id="AP022620">
    <property type="protein sequence ID" value="BBZ77526.1"/>
    <property type="molecule type" value="Genomic_DNA"/>
</dbReference>
<dbReference type="AlphaFoldDB" id="A0A6N4W6D5"/>
<sequence length="169" mass="16723">MPPDYEIADVVGPVSIAGQWGFGAGWTADPPSCGPLADPAPADPHASGYSASGRGGTIYVVVAAADAPGAGLLGDCGQWSMAFGHTTGTVVLADPPPVDGAATVAMTVTTRTVVESGSETNGQAATAQAYLDGHVVAVTLVTDPGSAHPPLDAVFVDDLLNRSVAALRG</sequence>
<reference evidence="2 3" key="1">
    <citation type="journal article" date="2019" name="Emerg. Microbes Infect.">
        <title>Comprehensive subspecies identification of 175 nontuberculous mycobacteria species based on 7547 genomic profiles.</title>
        <authorList>
            <person name="Matsumoto Y."/>
            <person name="Kinjo T."/>
            <person name="Motooka D."/>
            <person name="Nabeya D."/>
            <person name="Jung N."/>
            <person name="Uechi K."/>
            <person name="Horii T."/>
            <person name="Iida T."/>
            <person name="Fujita J."/>
            <person name="Nakamura S."/>
        </authorList>
    </citation>
    <scope>NUCLEOTIDE SEQUENCE [LARGE SCALE GENOMIC DNA]</scope>
    <source>
        <strain evidence="2 3">JCM 30275</strain>
    </source>
</reference>
<accession>A0A6N4W6D5</accession>
<protein>
    <recommendedName>
        <fullName evidence="1">DUF5642 domain-containing protein</fullName>
    </recommendedName>
</protein>